<dbReference type="Pfam" id="PF00903">
    <property type="entry name" value="Glyoxalase"/>
    <property type="match status" value="1"/>
</dbReference>
<dbReference type="Gene3D" id="3.30.720.120">
    <property type="match status" value="1"/>
</dbReference>
<dbReference type="InterPro" id="IPR029068">
    <property type="entry name" value="Glyas_Bleomycin-R_OHBP_Dase"/>
</dbReference>
<comment type="caution">
    <text evidence="2">The sequence shown here is derived from an EMBL/GenBank/DDBJ whole genome shotgun (WGS) entry which is preliminary data.</text>
</comment>
<dbReference type="Proteomes" id="UP001230426">
    <property type="component" value="Unassembled WGS sequence"/>
</dbReference>
<protein>
    <submittedName>
        <fullName evidence="2">PhnB protein</fullName>
    </submittedName>
</protein>
<dbReference type="Gene3D" id="3.30.720.110">
    <property type="match status" value="1"/>
</dbReference>
<gene>
    <name evidence="2" type="ORF">J2S55_008731</name>
</gene>
<dbReference type="RefSeq" id="WP_306873410.1">
    <property type="nucleotide sequence ID" value="NZ_JAUSRB010000002.1"/>
</dbReference>
<dbReference type="CDD" id="cd07246">
    <property type="entry name" value="VOC_like"/>
    <property type="match status" value="1"/>
</dbReference>
<accession>A0ABT9RMD8</accession>
<keyword evidence="3" id="KW-1185">Reference proteome</keyword>
<reference evidence="2 3" key="1">
    <citation type="submission" date="2023-07" db="EMBL/GenBank/DDBJ databases">
        <title>Sequencing the genomes of 1000 actinobacteria strains.</title>
        <authorList>
            <person name="Klenk H.-P."/>
        </authorList>
    </citation>
    <scope>NUCLEOTIDE SEQUENCE [LARGE SCALE GENOMIC DNA]</scope>
    <source>
        <strain evidence="2 3">DSM 44109</strain>
    </source>
</reference>
<proteinExistence type="predicted"/>
<dbReference type="PANTHER" id="PTHR34109">
    <property type="entry name" value="BNAUNNG04460D PROTEIN-RELATED"/>
    <property type="match status" value="1"/>
</dbReference>
<sequence>MTNPIPEEYKGGVPYLNVHDAKAAIDFYKKAFGAEVSIEIPRQGDKIAHAEFRIGDAVFMLRDEYPEYHFRSPKTIGGTPVNLLVFVPDVETFAERATAAGARVIRPVEMQFHGDLQVELEDPFGHSWFFTSRVADMNAEQLKETASAVNL</sequence>
<dbReference type="PANTHER" id="PTHR34109:SF1">
    <property type="entry name" value="VOC DOMAIN-CONTAINING PROTEIN"/>
    <property type="match status" value="1"/>
</dbReference>
<dbReference type="InterPro" id="IPR037523">
    <property type="entry name" value="VOC_core"/>
</dbReference>
<dbReference type="PROSITE" id="PS51819">
    <property type="entry name" value="VOC"/>
    <property type="match status" value="1"/>
</dbReference>
<name>A0ABT9RMD8_9ACTN</name>
<organism evidence="2 3">
    <name type="scientific">Streptosporangium brasiliense</name>
    <dbReference type="NCBI Taxonomy" id="47480"/>
    <lineage>
        <taxon>Bacteria</taxon>
        <taxon>Bacillati</taxon>
        <taxon>Actinomycetota</taxon>
        <taxon>Actinomycetes</taxon>
        <taxon>Streptosporangiales</taxon>
        <taxon>Streptosporangiaceae</taxon>
        <taxon>Streptosporangium</taxon>
    </lineage>
</organism>
<evidence type="ECO:0000313" key="2">
    <source>
        <dbReference type="EMBL" id="MDP9869465.1"/>
    </source>
</evidence>
<feature type="domain" description="VOC" evidence="1">
    <location>
        <begin position="9"/>
        <end position="133"/>
    </location>
</feature>
<dbReference type="EMBL" id="JAUSRB010000002">
    <property type="protein sequence ID" value="MDP9869465.1"/>
    <property type="molecule type" value="Genomic_DNA"/>
</dbReference>
<dbReference type="InterPro" id="IPR004360">
    <property type="entry name" value="Glyas_Fos-R_dOase_dom"/>
</dbReference>
<evidence type="ECO:0000259" key="1">
    <source>
        <dbReference type="PROSITE" id="PS51819"/>
    </source>
</evidence>
<dbReference type="SUPFAM" id="SSF54593">
    <property type="entry name" value="Glyoxalase/Bleomycin resistance protein/Dihydroxybiphenyl dioxygenase"/>
    <property type="match status" value="1"/>
</dbReference>
<evidence type="ECO:0000313" key="3">
    <source>
        <dbReference type="Proteomes" id="UP001230426"/>
    </source>
</evidence>